<feature type="domain" description="TNase-like" evidence="9">
    <location>
        <begin position="89"/>
        <end position="253"/>
    </location>
</feature>
<evidence type="ECO:0000313" key="11">
    <source>
        <dbReference type="Proteomes" id="UP000015241"/>
    </source>
</evidence>
<proteinExistence type="inferred from homology"/>
<dbReference type="InterPro" id="IPR035437">
    <property type="entry name" value="SNase_OB-fold_sf"/>
</dbReference>
<keyword evidence="4" id="KW-0540">Nuclease</keyword>
<dbReference type="Proteomes" id="UP000015241">
    <property type="component" value="Unassembled WGS sequence"/>
</dbReference>
<dbReference type="Pfam" id="PF00565">
    <property type="entry name" value="SNase"/>
    <property type="match status" value="1"/>
</dbReference>
<sequence length="313" mass="34925">MIWPWTSQRSNSSDKSETRLPQLEKLNDAPVVIQELTAKALSLPIDILLLSAFIAGSATTACGIAVCRRYWRRLPTADWVTPDILSKGRWIKGYVTSVGDADNFRLYHTPGIGWRWPLKFRTVPSTRGDLKDQTIHIRLAGIDAPEAAHFGKPAQEFAQDSLVWLKKCIEGRFVYCQLCRKDQYGRIVAHVHWKPRILPSPMATGKSVQLEMLQQGWAEVYEQWGAEHGSIGKDEFLRAQGQAQVSKRGIWKHGLVRESAAEYKKKYASGDSGAPVLVKTKQSSGQAVEAVLDGIAAPTGGVLRRLVRLLTIR</sequence>
<evidence type="ECO:0000259" key="9">
    <source>
        <dbReference type="PROSITE" id="PS50830"/>
    </source>
</evidence>
<dbReference type="OrthoDB" id="430293at2759"/>
<dbReference type="Gene3D" id="2.40.50.90">
    <property type="match status" value="1"/>
</dbReference>
<dbReference type="PROSITE" id="PS50830">
    <property type="entry name" value="TNASE_3"/>
    <property type="match status" value="1"/>
</dbReference>
<evidence type="ECO:0000313" key="10">
    <source>
        <dbReference type="EMBL" id="EPS94183.1"/>
    </source>
</evidence>
<dbReference type="PANTHER" id="PTHR12302:SF3">
    <property type="entry name" value="SERINE_THREONINE-PROTEIN KINASE 31"/>
    <property type="match status" value="1"/>
</dbReference>
<dbReference type="GO" id="GO:0004519">
    <property type="term" value="F:endonuclease activity"/>
    <property type="evidence" value="ECO:0007669"/>
    <property type="project" value="UniProtKB-KW"/>
</dbReference>
<keyword evidence="8" id="KW-0472">Membrane</keyword>
<dbReference type="PANTHER" id="PTHR12302">
    <property type="entry name" value="EBNA2 BINDING PROTEIN P100"/>
    <property type="match status" value="1"/>
</dbReference>
<gene>
    <name evidence="10" type="ORF">FOMPIDRAFT_1134830</name>
</gene>
<dbReference type="HOGENOM" id="CLU_046484_0_1_1"/>
<dbReference type="SMART" id="SM00318">
    <property type="entry name" value="SNc"/>
    <property type="match status" value="1"/>
</dbReference>
<evidence type="ECO:0000256" key="5">
    <source>
        <dbReference type="ARBA" id="ARBA00022759"/>
    </source>
</evidence>
<keyword evidence="8" id="KW-0812">Transmembrane</keyword>
<organism evidence="10 11">
    <name type="scientific">Fomitopsis schrenkii</name>
    <name type="common">Brown rot fungus</name>
    <dbReference type="NCBI Taxonomy" id="2126942"/>
    <lineage>
        <taxon>Eukaryota</taxon>
        <taxon>Fungi</taxon>
        <taxon>Dikarya</taxon>
        <taxon>Basidiomycota</taxon>
        <taxon>Agaricomycotina</taxon>
        <taxon>Agaricomycetes</taxon>
        <taxon>Polyporales</taxon>
        <taxon>Fomitopsis</taxon>
    </lineage>
</organism>
<dbReference type="InParanoid" id="S8DSM6"/>
<evidence type="ECO:0000256" key="4">
    <source>
        <dbReference type="ARBA" id="ARBA00022722"/>
    </source>
</evidence>
<dbReference type="eggNOG" id="ENOG502S1U4">
    <property type="taxonomic scope" value="Eukaryota"/>
</dbReference>
<keyword evidence="5" id="KW-0255">Endonuclease</keyword>
<dbReference type="GO" id="GO:0016787">
    <property type="term" value="F:hydrolase activity"/>
    <property type="evidence" value="ECO:0007669"/>
    <property type="project" value="UniProtKB-KW"/>
</dbReference>
<evidence type="ECO:0000256" key="1">
    <source>
        <dbReference type="ARBA" id="ARBA00004167"/>
    </source>
</evidence>
<protein>
    <recommendedName>
        <fullName evidence="9">TNase-like domain-containing protein</fullName>
    </recommendedName>
</protein>
<evidence type="ECO:0000256" key="2">
    <source>
        <dbReference type="ARBA" id="ARBA00004173"/>
    </source>
</evidence>
<evidence type="ECO:0000256" key="8">
    <source>
        <dbReference type="SAM" id="Phobius"/>
    </source>
</evidence>
<dbReference type="AlphaFoldDB" id="S8DSM6"/>
<keyword evidence="6" id="KW-0378">Hydrolase</keyword>
<reference evidence="10 11" key="1">
    <citation type="journal article" date="2012" name="Science">
        <title>The Paleozoic origin of enzymatic lignin decomposition reconstructed from 31 fungal genomes.</title>
        <authorList>
            <person name="Floudas D."/>
            <person name="Binder M."/>
            <person name="Riley R."/>
            <person name="Barry K."/>
            <person name="Blanchette R.A."/>
            <person name="Henrissat B."/>
            <person name="Martinez A.T."/>
            <person name="Otillar R."/>
            <person name="Spatafora J.W."/>
            <person name="Yadav J.S."/>
            <person name="Aerts A."/>
            <person name="Benoit I."/>
            <person name="Boyd A."/>
            <person name="Carlson A."/>
            <person name="Copeland A."/>
            <person name="Coutinho P.M."/>
            <person name="de Vries R.P."/>
            <person name="Ferreira P."/>
            <person name="Findley K."/>
            <person name="Foster B."/>
            <person name="Gaskell J."/>
            <person name="Glotzer D."/>
            <person name="Gorecki P."/>
            <person name="Heitman J."/>
            <person name="Hesse C."/>
            <person name="Hori C."/>
            <person name="Igarashi K."/>
            <person name="Jurgens J.A."/>
            <person name="Kallen N."/>
            <person name="Kersten P."/>
            <person name="Kohler A."/>
            <person name="Kuees U."/>
            <person name="Kumar T.K.A."/>
            <person name="Kuo A."/>
            <person name="LaButti K."/>
            <person name="Larrondo L.F."/>
            <person name="Lindquist E."/>
            <person name="Ling A."/>
            <person name="Lombard V."/>
            <person name="Lucas S."/>
            <person name="Lundell T."/>
            <person name="Martin R."/>
            <person name="McLaughlin D.J."/>
            <person name="Morgenstern I."/>
            <person name="Morin E."/>
            <person name="Murat C."/>
            <person name="Nagy L.G."/>
            <person name="Nolan M."/>
            <person name="Ohm R.A."/>
            <person name="Patyshakuliyeva A."/>
            <person name="Rokas A."/>
            <person name="Ruiz-Duenas F.J."/>
            <person name="Sabat G."/>
            <person name="Salamov A."/>
            <person name="Samejima M."/>
            <person name="Schmutz J."/>
            <person name="Slot J.C."/>
            <person name="St John F."/>
            <person name="Stenlid J."/>
            <person name="Sun H."/>
            <person name="Sun S."/>
            <person name="Syed K."/>
            <person name="Tsang A."/>
            <person name="Wiebenga A."/>
            <person name="Young D."/>
            <person name="Pisabarro A."/>
            <person name="Eastwood D.C."/>
            <person name="Martin F."/>
            <person name="Cullen D."/>
            <person name="Grigoriev I.V."/>
            <person name="Hibbett D.S."/>
        </authorList>
    </citation>
    <scope>NUCLEOTIDE SEQUENCE</scope>
    <source>
        <strain evidence="11">FP-58527</strain>
    </source>
</reference>
<evidence type="ECO:0000256" key="3">
    <source>
        <dbReference type="ARBA" id="ARBA00005435"/>
    </source>
</evidence>
<dbReference type="SUPFAM" id="SSF50199">
    <property type="entry name" value="Staphylococcal nuclease"/>
    <property type="match status" value="1"/>
</dbReference>
<keyword evidence="7" id="KW-0106">Calcium</keyword>
<keyword evidence="8" id="KW-1133">Transmembrane helix</keyword>
<accession>S8DSM6</accession>
<dbReference type="FunCoup" id="S8DSM6">
    <property type="interactions" value="4"/>
</dbReference>
<feature type="transmembrane region" description="Helical" evidence="8">
    <location>
        <begin position="47"/>
        <end position="67"/>
    </location>
</feature>
<evidence type="ECO:0000256" key="7">
    <source>
        <dbReference type="ARBA" id="ARBA00022837"/>
    </source>
</evidence>
<dbReference type="EMBL" id="KE504242">
    <property type="protein sequence ID" value="EPS94183.1"/>
    <property type="molecule type" value="Genomic_DNA"/>
</dbReference>
<comment type="subcellular location">
    <subcellularLocation>
        <location evidence="1">Membrane</location>
        <topology evidence="1">Single-pass membrane protein</topology>
    </subcellularLocation>
    <subcellularLocation>
        <location evidence="2">Mitochondrion</location>
    </subcellularLocation>
</comment>
<dbReference type="STRING" id="743788.S8DSM6"/>
<dbReference type="GO" id="GO:0005739">
    <property type="term" value="C:mitochondrion"/>
    <property type="evidence" value="ECO:0007669"/>
    <property type="project" value="UniProtKB-SubCell"/>
</dbReference>
<dbReference type="GO" id="GO:0016020">
    <property type="term" value="C:membrane"/>
    <property type="evidence" value="ECO:0007669"/>
    <property type="project" value="UniProtKB-SubCell"/>
</dbReference>
<dbReference type="InterPro" id="IPR016071">
    <property type="entry name" value="Staphylococal_nuclease_OB-fold"/>
</dbReference>
<evidence type="ECO:0000256" key="6">
    <source>
        <dbReference type="ARBA" id="ARBA00022801"/>
    </source>
</evidence>
<keyword evidence="11" id="KW-1185">Reference proteome</keyword>
<name>S8DSM6_FOMSC</name>
<comment type="similarity">
    <text evidence="3">Belongs to the LCL3 family.</text>
</comment>